<proteinExistence type="predicted"/>
<dbReference type="RefSeq" id="WP_380114467.1">
    <property type="nucleotide sequence ID" value="NZ_JBHSIU010000011.1"/>
</dbReference>
<feature type="domain" description="DUF4240" evidence="1">
    <location>
        <begin position="1"/>
        <end position="111"/>
    </location>
</feature>
<dbReference type="Proteomes" id="UP001595912">
    <property type="component" value="Unassembled WGS sequence"/>
</dbReference>
<evidence type="ECO:0000313" key="3">
    <source>
        <dbReference type="Proteomes" id="UP001595912"/>
    </source>
</evidence>
<reference evidence="3" key="1">
    <citation type="journal article" date="2019" name="Int. J. Syst. Evol. Microbiol.">
        <title>The Global Catalogue of Microorganisms (GCM) 10K type strain sequencing project: providing services to taxonomists for standard genome sequencing and annotation.</title>
        <authorList>
            <consortium name="The Broad Institute Genomics Platform"/>
            <consortium name="The Broad Institute Genome Sequencing Center for Infectious Disease"/>
            <person name="Wu L."/>
            <person name="Ma J."/>
        </authorList>
    </citation>
    <scope>NUCLEOTIDE SEQUENCE [LARGE SCALE GENOMIC DNA]</scope>
    <source>
        <strain evidence="3">CGMCC 4.7152</strain>
    </source>
</reference>
<protein>
    <submittedName>
        <fullName evidence="2">DUF4240 domain-containing protein</fullName>
    </submittedName>
</protein>
<keyword evidence="3" id="KW-1185">Reference proteome</keyword>
<organism evidence="2 3">
    <name type="scientific">Dactylosporangium cerinum</name>
    <dbReference type="NCBI Taxonomy" id="1434730"/>
    <lineage>
        <taxon>Bacteria</taxon>
        <taxon>Bacillati</taxon>
        <taxon>Actinomycetota</taxon>
        <taxon>Actinomycetes</taxon>
        <taxon>Micromonosporales</taxon>
        <taxon>Micromonosporaceae</taxon>
        <taxon>Dactylosporangium</taxon>
    </lineage>
</organism>
<gene>
    <name evidence="2" type="ORF">ACFPIJ_10260</name>
</gene>
<sequence>MDAQRCWEIVEAARSEAGTDWDNLDESLGVALRDQLVRLSLTEIVEFDAQFGVLQYHVARDDLFMAAFLIHNGCGDDSFSDFCAGVVGLGRQWYELALADPDNLAGHPAVQGVAAGTVNISVLLTERFQFAPRRALKQVAGDDRSYYEALDRAEQAGLPVGSPAGAAPVPPRRLERLAAMFPEQQASLELFYPDLTVVGG</sequence>
<comment type="caution">
    <text evidence="2">The sequence shown here is derived from an EMBL/GenBank/DDBJ whole genome shotgun (WGS) entry which is preliminary data.</text>
</comment>
<evidence type="ECO:0000259" key="1">
    <source>
        <dbReference type="Pfam" id="PF14024"/>
    </source>
</evidence>
<accession>A0ABV9VPC1</accession>
<dbReference type="EMBL" id="JBHSIU010000011">
    <property type="protein sequence ID" value="MFC4998215.1"/>
    <property type="molecule type" value="Genomic_DNA"/>
</dbReference>
<dbReference type="Pfam" id="PF14024">
    <property type="entry name" value="DUF4240"/>
    <property type="match status" value="1"/>
</dbReference>
<dbReference type="InterPro" id="IPR025334">
    <property type="entry name" value="DUF4240"/>
</dbReference>
<evidence type="ECO:0000313" key="2">
    <source>
        <dbReference type="EMBL" id="MFC4998215.1"/>
    </source>
</evidence>
<name>A0ABV9VPC1_9ACTN</name>